<dbReference type="RefSeq" id="WP_121687131.1">
    <property type="nucleotide sequence ID" value="NZ_RCUY01000001.1"/>
</dbReference>
<name>A0A3L7AWC1_9MICO</name>
<proteinExistence type="predicted"/>
<feature type="transmembrane region" description="Helical" evidence="1">
    <location>
        <begin position="45"/>
        <end position="66"/>
    </location>
</feature>
<protein>
    <recommendedName>
        <fullName evidence="5">DUF1266 domain-containing protein</fullName>
    </recommendedName>
</protein>
<evidence type="ECO:0000313" key="3">
    <source>
        <dbReference type="EMBL" id="RLP84656.1"/>
    </source>
</evidence>
<dbReference type="Proteomes" id="UP000269438">
    <property type="component" value="Unassembled WGS sequence"/>
</dbReference>
<organism evidence="3 4">
    <name type="scientific">Mycetocola lacteus</name>
    <dbReference type="NCBI Taxonomy" id="76637"/>
    <lineage>
        <taxon>Bacteria</taxon>
        <taxon>Bacillati</taxon>
        <taxon>Actinomycetota</taxon>
        <taxon>Actinomycetes</taxon>
        <taxon>Micrococcales</taxon>
        <taxon>Microbacteriaceae</taxon>
        <taxon>Mycetocola</taxon>
    </lineage>
</organism>
<evidence type="ECO:0008006" key="5">
    <source>
        <dbReference type="Google" id="ProtNLM"/>
    </source>
</evidence>
<gene>
    <name evidence="3" type="ORF">D9V34_01255</name>
    <name evidence="2" type="ORF">D9V34_13550</name>
</gene>
<comment type="caution">
    <text evidence="3">The sequence shown here is derived from an EMBL/GenBank/DDBJ whole genome shotgun (WGS) entry which is preliminary data.</text>
</comment>
<feature type="transmembrane region" description="Helical" evidence="1">
    <location>
        <begin position="21"/>
        <end position="39"/>
    </location>
</feature>
<evidence type="ECO:0000256" key="1">
    <source>
        <dbReference type="SAM" id="Phobius"/>
    </source>
</evidence>
<dbReference type="AlphaFoldDB" id="A0A3L7AWC1"/>
<evidence type="ECO:0000313" key="2">
    <source>
        <dbReference type="EMBL" id="RLP80871.1"/>
    </source>
</evidence>
<keyword evidence="1" id="KW-0812">Transmembrane</keyword>
<sequence length="331" mass="36842">MTEYRMTGRVRGTHRVLKFPIVVFGVDLVLAIVGILAGHNPVVRWGIAGVVTLCCLLVLVFNGLYLTRRSLIVVGSFRVRRMPRGSIQRIRALDSRGGVLLAVESDAWTGLRRVTASSVESAFREIRGWIDAESGELGGRNPEASAITKRYPRRSIILLRDAIGDTLQLSEITAPVLAYAWEVGVVSRQDALDLAGDLYGGGLIDGDPAMFALVEMWGSERTEFEDWVRTNRPESGERDKTRALVVGSILRYIDEHWGEFQLPWSCVEMLLSSDADYLERHGSPICVYEEVPEWSSEEPDGFWHDGDGDIPLQQANARLALLEFAEGLSRI</sequence>
<keyword evidence="4" id="KW-1185">Reference proteome</keyword>
<reference evidence="3 4" key="1">
    <citation type="submission" date="2018-10" db="EMBL/GenBank/DDBJ databases">
        <authorList>
            <person name="Li J."/>
        </authorList>
    </citation>
    <scope>NUCLEOTIDE SEQUENCE [LARGE SCALE GENOMIC DNA]</scope>
    <source>
        <strain evidence="3 4">JCM 11654</strain>
    </source>
</reference>
<keyword evidence="1" id="KW-0472">Membrane</keyword>
<accession>A0A3L7AWC1</accession>
<evidence type="ECO:0000313" key="4">
    <source>
        <dbReference type="Proteomes" id="UP000269438"/>
    </source>
</evidence>
<dbReference type="EMBL" id="RCUY01000001">
    <property type="protein sequence ID" value="RLP84656.1"/>
    <property type="molecule type" value="Genomic_DNA"/>
</dbReference>
<dbReference type="OrthoDB" id="9915557at2"/>
<dbReference type="EMBL" id="RCUY01000011">
    <property type="protein sequence ID" value="RLP80871.1"/>
    <property type="molecule type" value="Genomic_DNA"/>
</dbReference>
<keyword evidence="1" id="KW-1133">Transmembrane helix</keyword>